<name>A0AAW9QWZ2_9CHRO</name>
<evidence type="ECO:0000313" key="3">
    <source>
        <dbReference type="EMBL" id="MEG3439631.1"/>
    </source>
</evidence>
<accession>A0AAW9QWZ2</accession>
<dbReference type="InterPro" id="IPR050361">
    <property type="entry name" value="MPP/UQCRC_Complex"/>
</dbReference>
<keyword evidence="4" id="KW-1185">Reference proteome</keyword>
<evidence type="ECO:0000259" key="1">
    <source>
        <dbReference type="Pfam" id="PF00675"/>
    </source>
</evidence>
<dbReference type="InterPro" id="IPR011249">
    <property type="entry name" value="Metalloenz_LuxS/M16"/>
</dbReference>
<evidence type="ECO:0000259" key="2">
    <source>
        <dbReference type="Pfam" id="PF05193"/>
    </source>
</evidence>
<dbReference type="GO" id="GO:0046872">
    <property type="term" value="F:metal ion binding"/>
    <property type="evidence" value="ECO:0007669"/>
    <property type="project" value="InterPro"/>
</dbReference>
<dbReference type="Pfam" id="PF05193">
    <property type="entry name" value="Peptidase_M16_C"/>
    <property type="match status" value="1"/>
</dbReference>
<dbReference type="InterPro" id="IPR011765">
    <property type="entry name" value="Pept_M16_N"/>
</dbReference>
<dbReference type="InterPro" id="IPR007863">
    <property type="entry name" value="Peptidase_M16_C"/>
</dbReference>
<dbReference type="Proteomes" id="UP001328733">
    <property type="component" value="Unassembled WGS sequence"/>
</dbReference>
<comment type="caution">
    <text evidence="3">The sequence shown here is derived from an EMBL/GenBank/DDBJ whole genome shotgun (WGS) entry which is preliminary data.</text>
</comment>
<proteinExistence type="predicted"/>
<protein>
    <submittedName>
        <fullName evidence="3">Pitrilysin family protein</fullName>
    </submittedName>
</protein>
<sequence>MIQKPLQWSGLILATLALALMFRLPAIAQTARHYTELTFPPLPEVQVPKYERYQLKNGMVVYLMEDRSLPLVSGTAMIRTGGRLEPGERTGLAEIAGNVIRTGGTETHPSNVLNQLLEQRAAIVETSIGLDSGSASFNALSEDIKPVFALFADVLRSPAFEPARVELARTQQKGEIARRNDDPDDIASREFKKLIYGDNSPYGRTIEYNTLAKISREDLIEFYRTYVRPDRIILGIVGDFKTADMKALVDKTFGDWQNPPNSTKITTPEATQKNPNGVFVIDRPQLTQSSVLIGHLGGRLDSPDYPALTVLNEILSGFGGRLFNEVRSRQGLAYSVYGVWSGRYDYPGLFVAGGQTRTDATVPFIKAIESEIERVRTEPVTEKELEDAKNSILNSFVFKFENPAQTLSRLMTYEYYGYPSDFIFRYQKAVKETSIEDIQRVAKTYLQPDRLVVLVVGNEKEINPPLSSLGATVRTVKLEDTLPNS</sequence>
<dbReference type="Pfam" id="PF00675">
    <property type="entry name" value="Peptidase_M16"/>
    <property type="match status" value="1"/>
</dbReference>
<dbReference type="PANTHER" id="PTHR11851:SF225">
    <property type="entry name" value="NON-PEPTIDASE HOMOLOG YMXG"/>
    <property type="match status" value="1"/>
</dbReference>
<feature type="domain" description="Peptidase M16 N-terminal" evidence="1">
    <location>
        <begin position="77"/>
        <end position="194"/>
    </location>
</feature>
<dbReference type="PANTHER" id="PTHR11851">
    <property type="entry name" value="METALLOPROTEASE"/>
    <property type="match status" value="1"/>
</dbReference>
<dbReference type="Gene3D" id="3.30.830.10">
    <property type="entry name" value="Metalloenzyme, LuxS/M16 peptidase-like"/>
    <property type="match status" value="2"/>
</dbReference>
<dbReference type="EMBL" id="JBAFSM010000054">
    <property type="protein sequence ID" value="MEG3439631.1"/>
    <property type="molecule type" value="Genomic_DNA"/>
</dbReference>
<feature type="domain" description="Peptidase M16 C-terminal" evidence="2">
    <location>
        <begin position="213"/>
        <end position="391"/>
    </location>
</feature>
<evidence type="ECO:0000313" key="4">
    <source>
        <dbReference type="Proteomes" id="UP001328733"/>
    </source>
</evidence>
<reference evidence="3 4" key="1">
    <citation type="submission" date="2024-01" db="EMBL/GenBank/DDBJ databases">
        <title>Genomic insights into the taxonomy and metabolism of the cyanobacterium Pannus brasiliensis CCIBt3594.</title>
        <authorList>
            <person name="Machado M."/>
            <person name="Botero N.B."/>
            <person name="Andreote A.P.D."/>
            <person name="Feitosa A.M.T."/>
            <person name="Popin R."/>
            <person name="Sivonen K."/>
            <person name="Fiore M.F."/>
        </authorList>
    </citation>
    <scope>NUCLEOTIDE SEQUENCE [LARGE SCALE GENOMIC DNA]</scope>
    <source>
        <strain evidence="3 4">CCIBt3594</strain>
    </source>
</reference>
<gene>
    <name evidence="3" type="ORF">V0288_21065</name>
</gene>
<dbReference type="AlphaFoldDB" id="A0AAW9QWZ2"/>
<dbReference type="SUPFAM" id="SSF63411">
    <property type="entry name" value="LuxS/MPP-like metallohydrolase"/>
    <property type="match status" value="2"/>
</dbReference>
<organism evidence="3 4">
    <name type="scientific">Pannus brasiliensis CCIBt3594</name>
    <dbReference type="NCBI Taxonomy" id="1427578"/>
    <lineage>
        <taxon>Bacteria</taxon>
        <taxon>Bacillati</taxon>
        <taxon>Cyanobacteriota</taxon>
        <taxon>Cyanophyceae</taxon>
        <taxon>Oscillatoriophycideae</taxon>
        <taxon>Chroococcales</taxon>
        <taxon>Microcystaceae</taxon>
        <taxon>Pannus</taxon>
    </lineage>
</organism>